<feature type="chain" id="PRO_5003317226" description="DUF3857 domain-containing protein" evidence="1">
    <location>
        <begin position="22"/>
        <end position="634"/>
    </location>
</feature>
<dbReference type="Pfam" id="PF12969">
    <property type="entry name" value="DUF3857"/>
    <property type="match status" value="1"/>
</dbReference>
<dbReference type="RefSeq" id="WP_013768097.1">
    <property type="nucleotide sequence ID" value="NC_015510.1"/>
</dbReference>
<dbReference type="KEGG" id="hhy:Halhy_5745"/>
<evidence type="ECO:0000256" key="1">
    <source>
        <dbReference type="SAM" id="SignalP"/>
    </source>
</evidence>
<dbReference type="InterPro" id="IPR038765">
    <property type="entry name" value="Papain-like_cys_pep_sf"/>
</dbReference>
<proteinExistence type="predicted"/>
<dbReference type="Gene3D" id="2.60.40.3140">
    <property type="match status" value="1"/>
</dbReference>
<organism evidence="3 4">
    <name type="scientific">Haliscomenobacter hydrossis (strain ATCC 27775 / DSM 1100 / LMG 10767 / O)</name>
    <dbReference type="NCBI Taxonomy" id="760192"/>
    <lineage>
        <taxon>Bacteria</taxon>
        <taxon>Pseudomonadati</taxon>
        <taxon>Bacteroidota</taxon>
        <taxon>Saprospiria</taxon>
        <taxon>Saprospirales</taxon>
        <taxon>Haliscomenobacteraceae</taxon>
        <taxon>Haliscomenobacter</taxon>
    </lineage>
</organism>
<keyword evidence="4" id="KW-1185">Reference proteome</keyword>
<dbReference type="Proteomes" id="UP000008461">
    <property type="component" value="Chromosome"/>
</dbReference>
<dbReference type="eggNOG" id="COG1305">
    <property type="taxonomic scope" value="Bacteria"/>
</dbReference>
<protein>
    <recommendedName>
        <fullName evidence="2">DUF3857 domain-containing protein</fullName>
    </recommendedName>
</protein>
<feature type="signal peptide" evidence="1">
    <location>
        <begin position="1"/>
        <end position="21"/>
    </location>
</feature>
<sequence length="634" mass="71802">MNVKLITLSTMLCLGGLTAFAQIDLAPKFIDSLAKNAKEIVLEEKIKIRLNSPAEGLYTYRKLVTVLNNSSKANAIYVVYDAETPVSQLKANLYNQFGILVRKIKKEEFEDFAAVDGFSIYQDNRVKGMVITHTEYPFTVEWEYEQKMKGPTLALLPDWDIQHYGTAVQSGELVVEVPVTLQLLYRSVNIDTKPSINTLKDGYQQYTWRVNQLKAIKEEPYAPHPDQVLPQVQLGSNTFLIANYAGSMSTWKDFGRFMASLYRGRDELPSELKTELDAVLAGSTTNTEKIERLYRYMQGKMRYVSVQLGIGGWQPFSAEYVYRNKYGDCKALSNFMKAVLGYANIRAFPVAIQNTEEVPKTLDEKFASDPSFNHVVLYVPAEKIWLECTSADYPINYLGEDNADRQVLLISEEGGQLLRTPALSGNDNREHWQAEFNIETEGQIVNTVKADFFGANHEIYRALKGQLAAKDRKEWLEKNLNLALFSLDSLQLNCATATAQASLAFKAELSRMGSRSGKRWFVPFNPLNPLTKAPVKAEDRQQRVISRKAYVQESELSFILPAGYQVESLPFTEKKLEGPFGKFQVNVVQEAGKIQIKRRLQIEAVDLPASEYAAFSNFYREVAKWDGVKMVLVK</sequence>
<accession>F4KWW8</accession>
<dbReference type="EMBL" id="CP002691">
    <property type="protein sequence ID" value="AEE53568.1"/>
    <property type="molecule type" value="Genomic_DNA"/>
</dbReference>
<dbReference type="Gene3D" id="2.60.120.1130">
    <property type="match status" value="1"/>
</dbReference>
<gene>
    <name evidence="3" type="ordered locus">Halhy_5745</name>
</gene>
<reference evidence="3 4" key="1">
    <citation type="journal article" date="2011" name="Stand. Genomic Sci.">
        <title>Complete genome sequence of Haliscomenobacter hydrossis type strain (O).</title>
        <authorList>
            <consortium name="US DOE Joint Genome Institute (JGI-PGF)"/>
            <person name="Daligault H."/>
            <person name="Lapidus A."/>
            <person name="Zeytun A."/>
            <person name="Nolan M."/>
            <person name="Lucas S."/>
            <person name="Del Rio T.G."/>
            <person name="Tice H."/>
            <person name="Cheng J.F."/>
            <person name="Tapia R."/>
            <person name="Han C."/>
            <person name="Goodwin L."/>
            <person name="Pitluck S."/>
            <person name="Liolios K."/>
            <person name="Pagani I."/>
            <person name="Ivanova N."/>
            <person name="Huntemann M."/>
            <person name="Mavromatis K."/>
            <person name="Mikhailova N."/>
            <person name="Pati A."/>
            <person name="Chen A."/>
            <person name="Palaniappan K."/>
            <person name="Land M."/>
            <person name="Hauser L."/>
            <person name="Brambilla E.M."/>
            <person name="Rohde M."/>
            <person name="Verbarg S."/>
            <person name="Goker M."/>
            <person name="Bristow J."/>
            <person name="Eisen J.A."/>
            <person name="Markowitz V."/>
            <person name="Hugenholtz P."/>
            <person name="Kyrpides N.C."/>
            <person name="Klenk H.P."/>
            <person name="Woyke T."/>
        </authorList>
    </citation>
    <scope>NUCLEOTIDE SEQUENCE [LARGE SCALE GENOMIC DNA]</scope>
    <source>
        <strain evidence="4">ATCC 27775 / DSM 1100 / LMG 10767 / O</strain>
    </source>
</reference>
<dbReference type="Gene3D" id="3.10.620.30">
    <property type="match status" value="1"/>
</dbReference>
<name>F4KWW8_HALH1</name>
<dbReference type="STRING" id="760192.Halhy_5745"/>
<evidence type="ECO:0000259" key="2">
    <source>
        <dbReference type="Pfam" id="PF12969"/>
    </source>
</evidence>
<dbReference type="HOGENOM" id="CLU_027424_1_0_10"/>
<dbReference type="OrthoDB" id="8595007at2"/>
<evidence type="ECO:0000313" key="3">
    <source>
        <dbReference type="EMBL" id="AEE53568.1"/>
    </source>
</evidence>
<feature type="domain" description="DUF3857" evidence="2">
    <location>
        <begin position="58"/>
        <end position="217"/>
    </location>
</feature>
<reference key="2">
    <citation type="submission" date="2011-04" db="EMBL/GenBank/DDBJ databases">
        <title>Complete sequence of chromosome of Haliscomenobacter hydrossis DSM 1100.</title>
        <authorList>
            <consortium name="US DOE Joint Genome Institute (JGI-PGF)"/>
            <person name="Lucas S."/>
            <person name="Han J."/>
            <person name="Lapidus A."/>
            <person name="Bruce D."/>
            <person name="Goodwin L."/>
            <person name="Pitluck S."/>
            <person name="Peters L."/>
            <person name="Kyrpides N."/>
            <person name="Mavromatis K."/>
            <person name="Ivanova N."/>
            <person name="Ovchinnikova G."/>
            <person name="Pagani I."/>
            <person name="Daligault H."/>
            <person name="Detter J.C."/>
            <person name="Han C."/>
            <person name="Land M."/>
            <person name="Hauser L."/>
            <person name="Markowitz V."/>
            <person name="Cheng J.-F."/>
            <person name="Hugenholtz P."/>
            <person name="Woyke T."/>
            <person name="Wu D."/>
            <person name="Verbarg S."/>
            <person name="Frueling A."/>
            <person name="Brambilla E."/>
            <person name="Klenk H.-P."/>
            <person name="Eisen J.A."/>
        </authorList>
    </citation>
    <scope>NUCLEOTIDE SEQUENCE</scope>
    <source>
        <strain>DSM 1100</strain>
    </source>
</reference>
<keyword evidence="1" id="KW-0732">Signal</keyword>
<dbReference type="InterPro" id="IPR024618">
    <property type="entry name" value="DUF3857"/>
</dbReference>
<evidence type="ECO:0000313" key="4">
    <source>
        <dbReference type="Proteomes" id="UP000008461"/>
    </source>
</evidence>
<dbReference type="SUPFAM" id="SSF54001">
    <property type="entry name" value="Cysteine proteinases"/>
    <property type="match status" value="1"/>
</dbReference>
<dbReference type="AlphaFoldDB" id="F4KWW8"/>